<evidence type="ECO:0000313" key="1">
    <source>
        <dbReference type="EMBL" id="EEW97334.1"/>
    </source>
</evidence>
<organism evidence="1 2">
    <name type="scientific">Dialister invisus DSM 15470</name>
    <dbReference type="NCBI Taxonomy" id="592028"/>
    <lineage>
        <taxon>Bacteria</taxon>
        <taxon>Bacillati</taxon>
        <taxon>Bacillota</taxon>
        <taxon>Negativicutes</taxon>
        <taxon>Veillonellales</taxon>
        <taxon>Veillonellaceae</taxon>
        <taxon>Dialister</taxon>
    </lineage>
</organism>
<sequence>MNLNFCHCGKEREMKKLVSVCVFLLALVTGVFAMAREPVYGVLFIPKKEYTLEKGKFRATVPQVQAVSFIDGRTPVNECSGAAKAVNKQLRAYVDKAYQDYQKEGEPGTWVYPMITKNGDNIYSLVMVKQILHGQLDVYMDEAFTFLQNTGKRVSWKDIVRKEDERFMTVESLEKNIRAGMFFYKDGVWSSERPDGCIPDGYRPAEMPGPYRFYVDESNLIIFMLPCGESGASRKRCFELNSGAATKYSRAVE</sequence>
<dbReference type="Proteomes" id="UP000004736">
    <property type="component" value="Unassembled WGS sequence"/>
</dbReference>
<proteinExistence type="predicted"/>
<dbReference type="AlphaFoldDB" id="C9LP48"/>
<evidence type="ECO:0000313" key="2">
    <source>
        <dbReference type="Proteomes" id="UP000004736"/>
    </source>
</evidence>
<dbReference type="EMBL" id="ACIM02000001">
    <property type="protein sequence ID" value="EEW97334.1"/>
    <property type="molecule type" value="Genomic_DNA"/>
</dbReference>
<keyword evidence="2" id="KW-1185">Reference proteome</keyword>
<gene>
    <name evidence="1" type="ORF">GCWU000321_01322</name>
</gene>
<dbReference type="STRING" id="592028.GCWU000321_01322"/>
<dbReference type="HOGENOM" id="CLU_1097239_0_0_9"/>
<name>C9LP48_9FIRM</name>
<comment type="caution">
    <text evidence="1">The sequence shown here is derived from an EMBL/GenBank/DDBJ whole genome shotgun (WGS) entry which is preliminary data.</text>
</comment>
<accession>C9LP48</accession>
<evidence type="ECO:0008006" key="3">
    <source>
        <dbReference type="Google" id="ProtNLM"/>
    </source>
</evidence>
<reference evidence="1" key="1">
    <citation type="submission" date="2009-09" db="EMBL/GenBank/DDBJ databases">
        <authorList>
            <person name="Weinstock G."/>
            <person name="Sodergren E."/>
            <person name="Clifton S."/>
            <person name="Fulton L."/>
            <person name="Fulton B."/>
            <person name="Courtney L."/>
            <person name="Fronick C."/>
            <person name="Harrison M."/>
            <person name="Strong C."/>
            <person name="Farmer C."/>
            <person name="Delahaunty K."/>
            <person name="Markovic C."/>
            <person name="Hall O."/>
            <person name="Minx P."/>
            <person name="Tomlinson C."/>
            <person name="Mitreva M."/>
            <person name="Nelson J."/>
            <person name="Hou S."/>
            <person name="Wollam A."/>
            <person name="Pepin K.H."/>
            <person name="Johnson M."/>
            <person name="Bhonagiri V."/>
            <person name="Nash W.E."/>
            <person name="Warren W."/>
            <person name="Chinwalla A."/>
            <person name="Mardis E.R."/>
            <person name="Wilson R.K."/>
        </authorList>
    </citation>
    <scope>NUCLEOTIDE SEQUENCE [LARGE SCALE GENOMIC DNA]</scope>
    <source>
        <strain evidence="1">DSM 15470</strain>
    </source>
</reference>
<protein>
    <recommendedName>
        <fullName evidence="3">Deacetylase PdaC domain-containing protein</fullName>
    </recommendedName>
</protein>